<evidence type="ECO:0000256" key="6">
    <source>
        <dbReference type="SAM" id="Phobius"/>
    </source>
</evidence>
<evidence type="ECO:0000313" key="9">
    <source>
        <dbReference type="Proteomes" id="UP001221413"/>
    </source>
</evidence>
<feature type="transmembrane region" description="Helical" evidence="6">
    <location>
        <begin position="425"/>
        <end position="450"/>
    </location>
</feature>
<dbReference type="GO" id="GO:0016020">
    <property type="term" value="C:membrane"/>
    <property type="evidence" value="ECO:0007669"/>
    <property type="project" value="UniProtKB-SubCell"/>
</dbReference>
<dbReference type="PANTHER" id="PTHR15549">
    <property type="entry name" value="PAIRED IMMUNOGLOBULIN-LIKE TYPE 2 RECEPTOR"/>
    <property type="match status" value="1"/>
</dbReference>
<evidence type="ECO:0000256" key="3">
    <source>
        <dbReference type="ARBA" id="ARBA00022989"/>
    </source>
</evidence>
<dbReference type="Gene3D" id="1.20.5.510">
    <property type="entry name" value="Single helix bin"/>
    <property type="match status" value="1"/>
</dbReference>
<evidence type="ECO:0000256" key="4">
    <source>
        <dbReference type="ARBA" id="ARBA00023136"/>
    </source>
</evidence>
<feature type="chain" id="PRO_5041967212" description="Peptidase A1 domain-containing protein" evidence="7">
    <location>
        <begin position="22"/>
        <end position="654"/>
    </location>
</feature>
<feature type="compositionally biased region" description="Polar residues" evidence="5">
    <location>
        <begin position="397"/>
        <end position="420"/>
    </location>
</feature>
<feature type="signal peptide" evidence="7">
    <location>
        <begin position="1"/>
        <end position="21"/>
    </location>
</feature>
<dbReference type="AlphaFoldDB" id="A0AAD6NFA4"/>
<dbReference type="InterPro" id="IPR021109">
    <property type="entry name" value="Peptidase_aspartic_dom_sf"/>
</dbReference>
<protein>
    <recommendedName>
        <fullName evidence="10">Peptidase A1 domain-containing protein</fullName>
    </recommendedName>
</protein>
<dbReference type="SUPFAM" id="SSF50630">
    <property type="entry name" value="Acid proteases"/>
    <property type="match status" value="1"/>
</dbReference>
<keyword evidence="3 6" id="KW-1133">Transmembrane helix</keyword>
<reference evidence="8" key="1">
    <citation type="submission" date="2023-01" db="EMBL/GenBank/DDBJ databases">
        <title>The chitinases involved in constricting ring structure development in the nematode-trapping fungus Drechslerella dactyloides.</title>
        <authorList>
            <person name="Wang R."/>
            <person name="Zhang L."/>
            <person name="Tang P."/>
            <person name="Li S."/>
            <person name="Liang L."/>
        </authorList>
    </citation>
    <scope>NUCLEOTIDE SEQUENCE</scope>
    <source>
        <strain evidence="8">YMF1.00031</strain>
    </source>
</reference>
<comment type="subcellular location">
    <subcellularLocation>
        <location evidence="1">Membrane</location>
        <topology evidence="1">Single-pass membrane protein</topology>
    </subcellularLocation>
</comment>
<evidence type="ECO:0000256" key="2">
    <source>
        <dbReference type="ARBA" id="ARBA00022692"/>
    </source>
</evidence>
<evidence type="ECO:0000256" key="1">
    <source>
        <dbReference type="ARBA" id="ARBA00004167"/>
    </source>
</evidence>
<dbReference type="InterPro" id="IPR051694">
    <property type="entry name" value="Immunoregulatory_rcpt-like"/>
</dbReference>
<proteinExistence type="predicted"/>
<dbReference type="PANTHER" id="PTHR15549:SF26">
    <property type="entry name" value="AXIAL BUDDING PATTERN PROTEIN 2-RELATED"/>
    <property type="match status" value="1"/>
</dbReference>
<evidence type="ECO:0000256" key="7">
    <source>
        <dbReference type="SAM" id="SignalP"/>
    </source>
</evidence>
<dbReference type="GO" id="GO:0071944">
    <property type="term" value="C:cell periphery"/>
    <property type="evidence" value="ECO:0007669"/>
    <property type="project" value="UniProtKB-ARBA"/>
</dbReference>
<feature type="region of interest" description="Disordered" evidence="5">
    <location>
        <begin position="530"/>
        <end position="654"/>
    </location>
</feature>
<name>A0AAD6NFA4_DREDA</name>
<sequence length="654" mass="69087">MRRRTLLTSITAISLLPFTLGDFPGKDRSNGIGPGALVESVNTAVSSAGPAQPASTAQAATGQCGDGVKRIGLSRDGPYLPVTVNKQTFNLAIALDVEETFIFSSEFCKMASVTDSRCLVDDDIENDDIKAVTVTTGTSEYKLNYSKISSTVLVGNLQDNIVLDDFDIAVVIGMDGLNIQGLAQLIGSNIHGIIGLKNSSELIQRLAKECNQPAGFGINLQANSFLAFGGLDVSGSNIGSYNSSSIIEKQLSYESVQFESNNTGRNGINGPFRKRLVFDSTSPFNIIPSDLLDQWKNLGLTAPITLTIGNVVFTAPWQTFVSNSQPTGTGEVDTVILGAPFFQYVYVASIPGYANQALVYTPHDGSNSGRFESFEQIAGGGTSTKTGADATSAPKPSGSSNANINDSDTNAQPSSAPVRKSNNNVGAIVGGVIGGVIGLLLIIAGACFFVRRRRKQKPYQSRGMVKEYGGPEFDPVVGSPDTGIFPHFSKEAGYASLPKPPPAPAPQITTIGIGSAYESQTEYTPTLQAYHDESPSRSLSATPSQSQTPSISLPPQRTSSDNRRLSAAPSLTIEPPSPLSRNVSAASRRGYPGISQMQDRSMPHSMPEEDDDDYDVVSMASGPTYDPIHTSGAAASSAPRLPFARNDTDRSAGL</sequence>
<feature type="compositionally biased region" description="Polar residues" evidence="5">
    <location>
        <begin position="536"/>
        <end position="559"/>
    </location>
</feature>
<evidence type="ECO:0000256" key="5">
    <source>
        <dbReference type="SAM" id="MobiDB-lite"/>
    </source>
</evidence>
<evidence type="ECO:0000313" key="8">
    <source>
        <dbReference type="EMBL" id="KAJ6257306.1"/>
    </source>
</evidence>
<comment type="caution">
    <text evidence="8">The sequence shown here is derived from an EMBL/GenBank/DDBJ whole genome shotgun (WGS) entry which is preliminary data.</text>
</comment>
<keyword evidence="7" id="KW-0732">Signal</keyword>
<evidence type="ECO:0008006" key="10">
    <source>
        <dbReference type="Google" id="ProtNLM"/>
    </source>
</evidence>
<accession>A0AAD6NFA4</accession>
<keyword evidence="2 6" id="KW-0812">Transmembrane</keyword>
<dbReference type="Proteomes" id="UP001221413">
    <property type="component" value="Unassembled WGS sequence"/>
</dbReference>
<feature type="region of interest" description="Disordered" evidence="5">
    <location>
        <begin position="370"/>
        <end position="420"/>
    </location>
</feature>
<organism evidence="8 9">
    <name type="scientific">Drechslerella dactyloides</name>
    <name type="common">Nematode-trapping fungus</name>
    <name type="synonym">Arthrobotrys dactyloides</name>
    <dbReference type="NCBI Taxonomy" id="74499"/>
    <lineage>
        <taxon>Eukaryota</taxon>
        <taxon>Fungi</taxon>
        <taxon>Dikarya</taxon>
        <taxon>Ascomycota</taxon>
        <taxon>Pezizomycotina</taxon>
        <taxon>Orbiliomycetes</taxon>
        <taxon>Orbiliales</taxon>
        <taxon>Orbiliaceae</taxon>
        <taxon>Drechslerella</taxon>
    </lineage>
</organism>
<keyword evidence="9" id="KW-1185">Reference proteome</keyword>
<dbReference type="EMBL" id="JAQGDS010000011">
    <property type="protein sequence ID" value="KAJ6257306.1"/>
    <property type="molecule type" value="Genomic_DNA"/>
</dbReference>
<gene>
    <name evidence="8" type="ORF">Dda_8195</name>
</gene>
<keyword evidence="4 6" id="KW-0472">Membrane</keyword>